<organism evidence="2 3">
    <name type="scientific">Actomonas aquatica</name>
    <dbReference type="NCBI Taxonomy" id="2866162"/>
    <lineage>
        <taxon>Bacteria</taxon>
        <taxon>Pseudomonadati</taxon>
        <taxon>Verrucomicrobiota</taxon>
        <taxon>Opitutia</taxon>
        <taxon>Opitutales</taxon>
        <taxon>Opitutaceae</taxon>
        <taxon>Actomonas</taxon>
    </lineage>
</organism>
<evidence type="ECO:0000313" key="2">
    <source>
        <dbReference type="EMBL" id="WRQ85832.1"/>
    </source>
</evidence>
<dbReference type="PROSITE" id="PS51257">
    <property type="entry name" value="PROKAR_LIPOPROTEIN"/>
    <property type="match status" value="1"/>
</dbReference>
<dbReference type="Proteomes" id="UP000738431">
    <property type="component" value="Chromosome"/>
</dbReference>
<name>A0ABZ1C3B2_9BACT</name>
<proteinExistence type="predicted"/>
<evidence type="ECO:0008006" key="4">
    <source>
        <dbReference type="Google" id="ProtNLM"/>
    </source>
</evidence>
<protein>
    <recommendedName>
        <fullName evidence="4">Lipoprotein</fullName>
    </recommendedName>
</protein>
<evidence type="ECO:0000313" key="3">
    <source>
        <dbReference type="Proteomes" id="UP000738431"/>
    </source>
</evidence>
<feature type="signal peptide" evidence="1">
    <location>
        <begin position="1"/>
        <end position="17"/>
    </location>
</feature>
<evidence type="ECO:0000256" key="1">
    <source>
        <dbReference type="SAM" id="SignalP"/>
    </source>
</evidence>
<feature type="chain" id="PRO_5045388189" description="Lipoprotein" evidence="1">
    <location>
        <begin position="18"/>
        <end position="125"/>
    </location>
</feature>
<reference evidence="2 3" key="2">
    <citation type="submission" date="2023-12" db="EMBL/GenBank/DDBJ databases">
        <title>Description of an unclassified Opitutus bacterium of Verrucomicrobiota.</title>
        <authorList>
            <person name="Zhang D.-F."/>
        </authorList>
    </citation>
    <scope>NUCLEOTIDE SEQUENCE [LARGE SCALE GENOMIC DNA]</scope>
    <source>
        <strain evidence="2 3">WL0086</strain>
    </source>
</reference>
<reference evidence="2 3" key="1">
    <citation type="submission" date="2021-08" db="EMBL/GenBank/DDBJ databases">
        <authorList>
            <person name="Zhang D."/>
            <person name="Zhang A."/>
            <person name="Wang L."/>
        </authorList>
    </citation>
    <scope>NUCLEOTIDE SEQUENCE [LARGE SCALE GENOMIC DNA]</scope>
    <source>
        <strain evidence="2 3">WL0086</strain>
    </source>
</reference>
<dbReference type="RefSeq" id="WP_221032651.1">
    <property type="nucleotide sequence ID" value="NZ_CP139781.1"/>
</dbReference>
<dbReference type="EMBL" id="CP139781">
    <property type="protein sequence ID" value="WRQ85832.1"/>
    <property type="molecule type" value="Genomic_DNA"/>
</dbReference>
<gene>
    <name evidence="2" type="ORF">K1X11_013550</name>
</gene>
<sequence length="125" mass="13684">MAKYIVLLVAFACGCFAQNYPISPINFEIGRVGDAGIHVQALVFSQGGQTRVSSVLLVKGPFPENVSLSLERHWLREEDGSWRVATNINIDGLSVVAGQPQVFYYDSAMKELLALGELGGDFEDY</sequence>
<accession>A0ABZ1C3B2</accession>
<keyword evidence="3" id="KW-1185">Reference proteome</keyword>
<keyword evidence="1" id="KW-0732">Signal</keyword>